<reference evidence="2" key="1">
    <citation type="journal article" date="2020" name="Stud. Mycol.">
        <title>101 Dothideomycetes genomes: a test case for predicting lifestyles and emergence of pathogens.</title>
        <authorList>
            <person name="Haridas S."/>
            <person name="Albert R."/>
            <person name="Binder M."/>
            <person name="Bloem J."/>
            <person name="Labutti K."/>
            <person name="Salamov A."/>
            <person name="Andreopoulos B."/>
            <person name="Baker S."/>
            <person name="Barry K."/>
            <person name="Bills G."/>
            <person name="Bluhm B."/>
            <person name="Cannon C."/>
            <person name="Castanera R."/>
            <person name="Culley D."/>
            <person name="Daum C."/>
            <person name="Ezra D."/>
            <person name="Gonzalez J."/>
            <person name="Henrissat B."/>
            <person name="Kuo A."/>
            <person name="Liang C."/>
            <person name="Lipzen A."/>
            <person name="Lutzoni F."/>
            <person name="Magnuson J."/>
            <person name="Mondo S."/>
            <person name="Nolan M."/>
            <person name="Ohm R."/>
            <person name="Pangilinan J."/>
            <person name="Park H.-J."/>
            <person name="Ramirez L."/>
            <person name="Alfaro M."/>
            <person name="Sun H."/>
            <person name="Tritt A."/>
            <person name="Yoshinaga Y."/>
            <person name="Zwiers L.-H."/>
            <person name="Turgeon B."/>
            <person name="Goodwin S."/>
            <person name="Spatafora J."/>
            <person name="Crous P."/>
            <person name="Grigoriev I."/>
        </authorList>
    </citation>
    <scope>NUCLEOTIDE SEQUENCE</scope>
    <source>
        <strain evidence="2">HMLAC05119</strain>
    </source>
</reference>
<name>A0A6A5QZM5_AMPQU</name>
<accession>A0A6A5QZM5</accession>
<keyword evidence="3" id="KW-1185">Reference proteome</keyword>
<keyword evidence="1" id="KW-0732">Signal</keyword>
<dbReference type="Proteomes" id="UP000800096">
    <property type="component" value="Unassembled WGS sequence"/>
</dbReference>
<feature type="signal peptide" evidence="1">
    <location>
        <begin position="1"/>
        <end position="30"/>
    </location>
</feature>
<evidence type="ECO:0000256" key="1">
    <source>
        <dbReference type="SAM" id="SignalP"/>
    </source>
</evidence>
<organism evidence="2 3">
    <name type="scientific">Ampelomyces quisqualis</name>
    <name type="common">Powdery mildew agent</name>
    <dbReference type="NCBI Taxonomy" id="50730"/>
    <lineage>
        <taxon>Eukaryota</taxon>
        <taxon>Fungi</taxon>
        <taxon>Dikarya</taxon>
        <taxon>Ascomycota</taxon>
        <taxon>Pezizomycotina</taxon>
        <taxon>Dothideomycetes</taxon>
        <taxon>Pleosporomycetidae</taxon>
        <taxon>Pleosporales</taxon>
        <taxon>Pleosporineae</taxon>
        <taxon>Phaeosphaeriaceae</taxon>
        <taxon>Ampelomyces</taxon>
    </lineage>
</organism>
<feature type="chain" id="PRO_5025612359" evidence="1">
    <location>
        <begin position="31"/>
        <end position="139"/>
    </location>
</feature>
<dbReference type="OrthoDB" id="3790275at2759"/>
<sequence length="139" mass="15198">MENTKTVAKTNIHSILVILLAITLLASTSPAPIVGIPSALTSFPTTITKSRWTSYLTSTQYPNPGLPLFAEQQWVDAAIAAVYEPWLSAPTSFPYTMVKISETTAKTEPRTASQWNQAASRMSVLSQVWTVRATVILRS</sequence>
<evidence type="ECO:0000313" key="2">
    <source>
        <dbReference type="EMBL" id="KAF1920268.1"/>
    </source>
</evidence>
<protein>
    <submittedName>
        <fullName evidence="2">Uncharacterized protein</fullName>
    </submittedName>
</protein>
<dbReference type="EMBL" id="ML979132">
    <property type="protein sequence ID" value="KAF1920268.1"/>
    <property type="molecule type" value="Genomic_DNA"/>
</dbReference>
<dbReference type="AlphaFoldDB" id="A0A6A5QZM5"/>
<proteinExistence type="predicted"/>
<gene>
    <name evidence="2" type="ORF">BDU57DRAFT_525388</name>
</gene>
<evidence type="ECO:0000313" key="3">
    <source>
        <dbReference type="Proteomes" id="UP000800096"/>
    </source>
</evidence>